<dbReference type="PANTHER" id="PTHR46182">
    <property type="entry name" value="FI19480P1"/>
    <property type="match status" value="1"/>
</dbReference>
<organism evidence="3 4">
    <name type="scientific">Tenacibaculum geojense</name>
    <dbReference type="NCBI Taxonomy" id="915352"/>
    <lineage>
        <taxon>Bacteria</taxon>
        <taxon>Pseudomonadati</taxon>
        <taxon>Bacteroidota</taxon>
        <taxon>Flavobacteriia</taxon>
        <taxon>Flavobacteriales</taxon>
        <taxon>Flavobacteriaceae</taxon>
        <taxon>Tenacibaculum</taxon>
    </lineage>
</organism>
<dbReference type="EMBL" id="JBHTJR010000022">
    <property type="protein sequence ID" value="MFD0992435.1"/>
    <property type="molecule type" value="Genomic_DNA"/>
</dbReference>
<dbReference type="InterPro" id="IPR047589">
    <property type="entry name" value="DUF11_rpt"/>
</dbReference>
<dbReference type="Pfam" id="PF22352">
    <property type="entry name" value="K319L-like_PKD"/>
    <property type="match status" value="1"/>
</dbReference>
<reference evidence="4" key="1">
    <citation type="journal article" date="2019" name="Int. J. Syst. Evol. Microbiol.">
        <title>The Global Catalogue of Microorganisms (GCM) 10K type strain sequencing project: providing services to taxonomists for standard genome sequencing and annotation.</title>
        <authorList>
            <consortium name="The Broad Institute Genomics Platform"/>
            <consortium name="The Broad Institute Genome Sequencing Center for Infectious Disease"/>
            <person name="Wu L."/>
            <person name="Ma J."/>
        </authorList>
    </citation>
    <scope>NUCLEOTIDE SEQUENCE [LARGE SCALE GENOMIC DNA]</scope>
    <source>
        <strain evidence="4">CCUG 60527</strain>
    </source>
</reference>
<evidence type="ECO:0000313" key="3">
    <source>
        <dbReference type="EMBL" id="MFD0992435.1"/>
    </source>
</evidence>
<dbReference type="PANTHER" id="PTHR46182:SF2">
    <property type="entry name" value="FI19480P1"/>
    <property type="match status" value="1"/>
</dbReference>
<feature type="non-terminal residue" evidence="3">
    <location>
        <position position="1520"/>
    </location>
</feature>
<feature type="domain" description="DUF11" evidence="2">
    <location>
        <begin position="1412"/>
        <end position="1519"/>
    </location>
</feature>
<dbReference type="Proteomes" id="UP001597062">
    <property type="component" value="Unassembled WGS sequence"/>
</dbReference>
<dbReference type="InterPro" id="IPR013783">
    <property type="entry name" value="Ig-like_fold"/>
</dbReference>
<name>A0ABW3JRE0_9FLAO</name>
<keyword evidence="4" id="KW-1185">Reference proteome</keyword>
<dbReference type="InterPro" id="IPR029865">
    <property type="entry name" value="KIAA0319-like"/>
</dbReference>
<dbReference type="InterPro" id="IPR001434">
    <property type="entry name" value="OmcB-like_DUF11"/>
</dbReference>
<dbReference type="NCBIfam" id="TIGR01451">
    <property type="entry name" value="B_ant_repeat"/>
    <property type="match status" value="1"/>
</dbReference>
<sequence length="1520" mass="157406">MRKKYSQIVKLKKEYALLFFFSLFTAISTYGQTCTINAGDLNFTICEGSPFNFTGQALSPPNQTTWTQINGPSVVIEDVNDPQSAVFGMVGGNIYEFRFSANCTTDTQIVTVNVQPITQAQASDDIEYCPDNSGNVSVTGNSPQNGGETGRWIIVGANDAGVSIDFPNSETTTLTLNSNNCGTTTIAWFIEGPEYAPGLRCTSQDEVVITNYGGVQPVNAGTDQTLDNCYTTTTSTSLNATFGGCSLNGQQGVWSFVSGPNIPTFGDVNASDSSLSGLIEGTYVLRWSVGGPCADAEDEVTITVPAATQDVTDVSGSRVEYNLCDSISEITLQGDQPQFAGETVTWTMISGTGAVIQSPNSPSTLVTNLSSANDPYIFRYTLTNSNTGCSTFRDYRVRFRGSSRTISANNGDDIFGACGQTDFSIPITTTGSGSNRYRIASGPSDSPLAPFPTSYSSVGNNLNISLLEEGTYVLEFVRSEGGQLPTGCSDGFDSINITVSANTNQPNAGVDFSLSCGDTTTSLVGNVPTAGTPYWSQISGPNTVSFVDPYQVSATVNGLVPGEYVFQYDIQGGGSACATSPDTVSVFVNGSSLTTSATGPDQSVCNNAPAYMAANQPADGEIGTWTEDPGNPNPVTFSDINDPNAVITGLTAPSSSYIFTWTINYVSPGPSGCTAATPDNITVTTTATPSQTVANAGPDTCYPSGTTIFNLSGNSTVAGETGTWTVSPSAGVIFTNANDPNTQVTVPSDNTYTFTWTIDDNSATCLPTTDDVEITIADNASANAGPDQTQCASSVSMAASGSAGGTGTWTYVSGPGGFSFSDINDPSAVVSFTSNGVYVFEWTVEAGCSSDSDQVTIEVGIPPTTANAGPDQDICNATNVVMGANSFNTNSEIGSWSILSGAPNTPNIVDPSNPSTNITGLTTGTYTFRWTITSLGNPLCSESFDDVVIEVYAPATAGSDQNLCDVTSIQLQATENSTGTWTQISGPAGAVISQSPANGPTANVDISTSGVGTYEFQYTTDDYTFASGGTCIGNSDTVQIVVSGTPSYDPDAGADQDVCNADSTTVVMNGNTPPADGTTAEWVLTLAPSGNSAVITNPNSENTTITGLSTPGIYIFEWTFSNGNCVKLADVVRIEVFEAPSPVNAGADQTAACQLDFLTNATAPTHGVGVWSITSAPVGASTTIDNPNNPQTSLSNIEVGTYELTWTVSNGPFAGGSLCAPQSDTVSITFNDVPPTEAYAGPDQLLCDASDTRLQATPVSSGVGTWTLVSTTSGTTPVITAPNNPNSLILDLTPGIHEFMWTTTTTNNDGCSFSDNVVVEVVSDPITAEAGPDQTIAEFENLVLGATPATVGSSVWSQVSGPSTVGFTNQNDPNTTVTGTTVGSYIFEWTVSNGTCPPVSDQVTINILPHADLELTKSFSPATITVGDTVTFSVSIFNNNTSSTNSNASGVSVVDILPIGYTLVPASVSNGGSYDSGSNKISWSGLSIANGATLTLTYQVIVNAPTGAANEYVNNAAITG</sequence>
<comment type="caution">
    <text evidence="3">The sequence shown here is derived from an EMBL/GenBank/DDBJ whole genome shotgun (WGS) entry which is preliminary data.</text>
</comment>
<evidence type="ECO:0000256" key="1">
    <source>
        <dbReference type="SAM" id="SignalP"/>
    </source>
</evidence>
<protein>
    <recommendedName>
        <fullName evidence="2">DUF11 domain-containing protein</fullName>
    </recommendedName>
</protein>
<dbReference type="Gene3D" id="2.60.40.10">
    <property type="entry name" value="Immunoglobulins"/>
    <property type="match status" value="9"/>
</dbReference>
<keyword evidence="1" id="KW-0732">Signal</keyword>
<evidence type="ECO:0000259" key="2">
    <source>
        <dbReference type="Pfam" id="PF01345"/>
    </source>
</evidence>
<feature type="chain" id="PRO_5047541142" description="DUF11 domain-containing protein" evidence="1">
    <location>
        <begin position="32"/>
        <end position="1520"/>
    </location>
</feature>
<gene>
    <name evidence="3" type="ORF">ACFQ1U_04390</name>
</gene>
<accession>A0ABW3JRE0</accession>
<proteinExistence type="predicted"/>
<dbReference type="Pfam" id="PF01345">
    <property type="entry name" value="DUF11"/>
    <property type="match status" value="1"/>
</dbReference>
<evidence type="ECO:0000313" key="4">
    <source>
        <dbReference type="Proteomes" id="UP001597062"/>
    </source>
</evidence>
<feature type="signal peptide" evidence="1">
    <location>
        <begin position="1"/>
        <end position="31"/>
    </location>
</feature>